<keyword evidence="1 2" id="KW-0539">Nucleus</keyword>
<evidence type="ECO:0000256" key="1">
    <source>
        <dbReference type="PROSITE-ProRule" id="PRU00108"/>
    </source>
</evidence>
<feature type="domain" description="Homeobox" evidence="4">
    <location>
        <begin position="140"/>
        <end position="201"/>
    </location>
</feature>
<reference evidence="6" key="1">
    <citation type="submission" date="2024-06" db="EMBL/GenBank/DDBJ databases">
        <title>Multi-omics analyses provide insights into the biosynthesis of the anticancer antibiotic pleurotin in Hohenbuehelia grisea.</title>
        <authorList>
            <person name="Weaver J.A."/>
            <person name="Alberti F."/>
        </authorList>
    </citation>
    <scope>NUCLEOTIDE SEQUENCE [LARGE SCALE GENOMIC DNA]</scope>
    <source>
        <strain evidence="6">T-177</strain>
    </source>
</reference>
<accession>A0ABR3J7H0</accession>
<dbReference type="EMBL" id="JASNQZ010000011">
    <property type="protein sequence ID" value="KAL0951428.1"/>
    <property type="molecule type" value="Genomic_DNA"/>
</dbReference>
<feature type="DNA-binding region" description="Homeobox" evidence="1">
    <location>
        <begin position="142"/>
        <end position="202"/>
    </location>
</feature>
<dbReference type="SUPFAM" id="SSF46689">
    <property type="entry name" value="Homeodomain-like"/>
    <property type="match status" value="1"/>
</dbReference>
<dbReference type="Proteomes" id="UP001556367">
    <property type="component" value="Unassembled WGS sequence"/>
</dbReference>
<evidence type="ECO:0000256" key="2">
    <source>
        <dbReference type="RuleBase" id="RU000682"/>
    </source>
</evidence>
<comment type="caution">
    <text evidence="5">The sequence shown here is derived from an EMBL/GenBank/DDBJ whole genome shotgun (WGS) entry which is preliminary data.</text>
</comment>
<gene>
    <name evidence="5" type="ORF">HGRIS_008120</name>
</gene>
<dbReference type="PROSITE" id="PS50071">
    <property type="entry name" value="HOMEOBOX_2"/>
    <property type="match status" value="1"/>
</dbReference>
<feature type="compositionally biased region" description="Low complexity" evidence="3">
    <location>
        <begin position="40"/>
        <end position="51"/>
    </location>
</feature>
<feature type="region of interest" description="Disordered" evidence="3">
    <location>
        <begin position="28"/>
        <end position="128"/>
    </location>
</feature>
<name>A0ABR3J7H0_9AGAR</name>
<comment type="subcellular location">
    <subcellularLocation>
        <location evidence="1 2">Nucleus</location>
    </subcellularLocation>
</comment>
<feature type="compositionally biased region" description="Basic residues" evidence="3">
    <location>
        <begin position="106"/>
        <end position="116"/>
    </location>
</feature>
<keyword evidence="1 2" id="KW-0371">Homeobox</keyword>
<proteinExistence type="predicted"/>
<keyword evidence="1 2" id="KW-0238">DNA-binding</keyword>
<dbReference type="InterPro" id="IPR009057">
    <property type="entry name" value="Homeodomain-like_sf"/>
</dbReference>
<keyword evidence="6" id="KW-1185">Reference proteome</keyword>
<evidence type="ECO:0000256" key="3">
    <source>
        <dbReference type="SAM" id="MobiDB-lite"/>
    </source>
</evidence>
<protein>
    <recommendedName>
        <fullName evidence="4">Homeobox domain-containing protein</fullName>
    </recommendedName>
</protein>
<sequence length="268" mass="29878">MSLTAPTAQAHKAQNALLLLATVAAEQTRMHDDSDDTGDEATSSSSASSSGAVDYPSPPPDFDNHLHITCAKGASPTSPSKPLKQSHMSNSIPTPPSSSPGLDRSKQHRMKTRGARSKTVVSISYDRKRKQQEVKERALKIKTVENSPVNQRQLLVLRMVFDQITMYPSETWMAIIAVTIRRALKQVKNWFSNERQKQHDKREEDVVRMISAEGEKLRLRPIAVSSCGADEWSDAFFEEVVMIYNIKTSNKLRSDEARRTAVESVSVI</sequence>
<dbReference type="Gene3D" id="1.10.10.60">
    <property type="entry name" value="Homeodomain-like"/>
    <property type="match status" value="1"/>
</dbReference>
<organism evidence="5 6">
    <name type="scientific">Hohenbuehelia grisea</name>
    <dbReference type="NCBI Taxonomy" id="104357"/>
    <lineage>
        <taxon>Eukaryota</taxon>
        <taxon>Fungi</taxon>
        <taxon>Dikarya</taxon>
        <taxon>Basidiomycota</taxon>
        <taxon>Agaricomycotina</taxon>
        <taxon>Agaricomycetes</taxon>
        <taxon>Agaricomycetidae</taxon>
        <taxon>Agaricales</taxon>
        <taxon>Pleurotineae</taxon>
        <taxon>Pleurotaceae</taxon>
        <taxon>Hohenbuehelia</taxon>
    </lineage>
</organism>
<dbReference type="Pfam" id="PF00046">
    <property type="entry name" value="Homeodomain"/>
    <property type="match status" value="1"/>
</dbReference>
<evidence type="ECO:0000259" key="4">
    <source>
        <dbReference type="PROSITE" id="PS50071"/>
    </source>
</evidence>
<dbReference type="CDD" id="cd00086">
    <property type="entry name" value="homeodomain"/>
    <property type="match status" value="1"/>
</dbReference>
<evidence type="ECO:0000313" key="5">
    <source>
        <dbReference type="EMBL" id="KAL0951428.1"/>
    </source>
</evidence>
<evidence type="ECO:0000313" key="6">
    <source>
        <dbReference type="Proteomes" id="UP001556367"/>
    </source>
</evidence>
<dbReference type="InterPro" id="IPR001356">
    <property type="entry name" value="HD"/>
</dbReference>